<evidence type="ECO:0000313" key="3">
    <source>
        <dbReference type="Proteomes" id="UP000199032"/>
    </source>
</evidence>
<dbReference type="SUPFAM" id="SSF53448">
    <property type="entry name" value="Nucleotide-diphospho-sugar transferases"/>
    <property type="match status" value="1"/>
</dbReference>
<reference evidence="2 3" key="1">
    <citation type="submission" date="2015-10" db="EMBL/GenBank/DDBJ databases">
        <authorList>
            <person name="Gilbert D.G."/>
        </authorList>
    </citation>
    <scope>NUCLEOTIDE SEQUENCE [LARGE SCALE GENOMIC DNA]</scope>
    <source>
        <strain evidence="2">COMA1</strain>
    </source>
</reference>
<dbReference type="InterPro" id="IPR029044">
    <property type="entry name" value="Nucleotide-diphossugar_trans"/>
</dbReference>
<dbReference type="Proteomes" id="UP000199032">
    <property type="component" value="Unassembled WGS sequence"/>
</dbReference>
<keyword evidence="3" id="KW-1185">Reference proteome</keyword>
<evidence type="ECO:0000313" key="2">
    <source>
        <dbReference type="EMBL" id="CUS36397.1"/>
    </source>
</evidence>
<dbReference type="InterPro" id="IPR050834">
    <property type="entry name" value="Glycosyltransf_2"/>
</dbReference>
<dbReference type="EMBL" id="CZQA01000009">
    <property type="protein sequence ID" value="CUS36397.1"/>
    <property type="molecule type" value="Genomic_DNA"/>
</dbReference>
<dbReference type="CDD" id="cd00761">
    <property type="entry name" value="Glyco_tranf_GTA_type"/>
    <property type="match status" value="1"/>
</dbReference>
<dbReference type="Pfam" id="PF00535">
    <property type="entry name" value="Glycos_transf_2"/>
    <property type="match status" value="1"/>
</dbReference>
<dbReference type="PANTHER" id="PTHR43685:SF2">
    <property type="entry name" value="GLYCOSYLTRANSFERASE 2-LIKE DOMAIN-CONTAINING PROTEIN"/>
    <property type="match status" value="1"/>
</dbReference>
<dbReference type="PANTHER" id="PTHR43685">
    <property type="entry name" value="GLYCOSYLTRANSFERASE"/>
    <property type="match status" value="1"/>
</dbReference>
<accession>A0A0S4LIA9</accession>
<evidence type="ECO:0000259" key="1">
    <source>
        <dbReference type="Pfam" id="PF00535"/>
    </source>
</evidence>
<name>A0A0S4LIA9_9BACT</name>
<dbReference type="STRING" id="1742972.COMA1_30035"/>
<protein>
    <recommendedName>
        <fullName evidence="1">Glycosyltransferase 2-like domain-containing protein</fullName>
    </recommendedName>
</protein>
<sequence>MAQTESLLMSVVLCTYNRCDLMSAALNSLCEQTLAPSLYEIIVVDNNSTDGTRQHVVEIGRQYPHVRYCFEPQQGLSHGRNTGFQSARGQYVAYVDDDCTVPREWLKVAQDVIAHVAPALFGGPYQPFYVSLKPKWYLDRYGTYDDGPVARILDQDEYLSGTNLFIRRSLLEQLGGFHTGVGMAGTRLGYGEETAFQRQVRHERQDEMIYYEPRLTVLHLVRSDKMQLSWCAKQMFISGRDWQRVLYETATERAHAIRSCLYGLRALLALVKDMAIGILARDRTRYPFIENYLYEVVFVHLQTLGSTYEQVTHRTH</sequence>
<dbReference type="AlphaFoldDB" id="A0A0S4LIA9"/>
<feature type="domain" description="Glycosyltransferase 2-like" evidence="1">
    <location>
        <begin position="10"/>
        <end position="174"/>
    </location>
</feature>
<dbReference type="InterPro" id="IPR001173">
    <property type="entry name" value="Glyco_trans_2-like"/>
</dbReference>
<proteinExistence type="predicted"/>
<dbReference type="RefSeq" id="WP_090748954.1">
    <property type="nucleotide sequence ID" value="NZ_CZQA01000009.1"/>
</dbReference>
<organism evidence="2 3">
    <name type="scientific">Candidatus Nitrospira nitrosa</name>
    <dbReference type="NCBI Taxonomy" id="1742972"/>
    <lineage>
        <taxon>Bacteria</taxon>
        <taxon>Pseudomonadati</taxon>
        <taxon>Nitrospirota</taxon>
        <taxon>Nitrospiria</taxon>
        <taxon>Nitrospirales</taxon>
        <taxon>Nitrospiraceae</taxon>
        <taxon>Nitrospira</taxon>
    </lineage>
</organism>
<gene>
    <name evidence="2" type="ORF">COMA1_30035</name>
</gene>
<dbReference type="Gene3D" id="3.90.550.10">
    <property type="entry name" value="Spore Coat Polysaccharide Biosynthesis Protein SpsA, Chain A"/>
    <property type="match status" value="1"/>
</dbReference>
<dbReference type="OrthoDB" id="5379872at2"/>